<protein>
    <submittedName>
        <fullName evidence="1">Uncharacterized protein</fullName>
    </submittedName>
</protein>
<sequence length="34" mass="3621">FGNCPLCHYLYGYCYFRGAEEKATAGGAIEGATS</sequence>
<reference evidence="1" key="1">
    <citation type="journal article" date="2014" name="Front. Microbiol.">
        <title>High frequency of phylogenetically diverse reductive dehalogenase-homologous genes in deep subseafloor sedimentary metagenomes.</title>
        <authorList>
            <person name="Kawai M."/>
            <person name="Futagami T."/>
            <person name="Toyoda A."/>
            <person name="Takaki Y."/>
            <person name="Nishi S."/>
            <person name="Hori S."/>
            <person name="Arai W."/>
            <person name="Tsubouchi T."/>
            <person name="Morono Y."/>
            <person name="Uchiyama I."/>
            <person name="Ito T."/>
            <person name="Fujiyama A."/>
            <person name="Inagaki F."/>
            <person name="Takami H."/>
        </authorList>
    </citation>
    <scope>NUCLEOTIDE SEQUENCE</scope>
    <source>
        <strain evidence="1">Expedition CK06-06</strain>
    </source>
</reference>
<organism evidence="1">
    <name type="scientific">marine sediment metagenome</name>
    <dbReference type="NCBI Taxonomy" id="412755"/>
    <lineage>
        <taxon>unclassified sequences</taxon>
        <taxon>metagenomes</taxon>
        <taxon>ecological metagenomes</taxon>
    </lineage>
</organism>
<dbReference type="AlphaFoldDB" id="X1MN24"/>
<dbReference type="EMBL" id="BARV01032173">
    <property type="protein sequence ID" value="GAI32713.1"/>
    <property type="molecule type" value="Genomic_DNA"/>
</dbReference>
<proteinExistence type="predicted"/>
<accession>X1MN24</accession>
<feature type="non-terminal residue" evidence="1">
    <location>
        <position position="1"/>
    </location>
</feature>
<name>X1MN24_9ZZZZ</name>
<comment type="caution">
    <text evidence="1">The sequence shown here is derived from an EMBL/GenBank/DDBJ whole genome shotgun (WGS) entry which is preliminary data.</text>
</comment>
<evidence type="ECO:0000313" key="1">
    <source>
        <dbReference type="EMBL" id="GAI32713.1"/>
    </source>
</evidence>
<gene>
    <name evidence="1" type="ORF">S06H3_50769</name>
</gene>